<protein>
    <submittedName>
        <fullName evidence="1">Uncharacterized protein</fullName>
    </submittedName>
</protein>
<comment type="caution">
    <text evidence="1">The sequence shown here is derived from an EMBL/GenBank/DDBJ whole genome shotgun (WGS) entry which is preliminary data.</text>
</comment>
<name>A0ACC2IRT9_9PLEO</name>
<dbReference type="EMBL" id="JAPHNI010000038">
    <property type="protein sequence ID" value="KAJ8117884.1"/>
    <property type="molecule type" value="Genomic_DNA"/>
</dbReference>
<sequence>MASTVVLTPSPRNDSPSDKTSKKREGDATPEGKPKRTRTGCLTCRERHLKCDENKPCCNNCAKSQRDCNWGKKLNFLDTTCERNAYLIPKGAEYQVAFQDESRIIAAEYVGGREMYPAEEADTYIPMPGNGFAMGPPDGLAPPPAAHQLLPPIQGMAQQSYQQVQHYNYDHQQVPQHHHSRVQSNYSGSNPSPYAMDHGASPTPVPTRDYLKSQGEVLYMQVFVEEIGIWMDSMDSHKHFSRLLPFHALNEPMLLNAFLACGARHLALVNPKYSEEKALQYYDNATQDLLHSLQDPDRDTVLCATSAVILNVYEIMGERALQRMNHIAGARALIKECQWNAQSVGIGAACFWLNVGMEILSCLHFNWQVAWDPDDWGIELDFSPETESGKEENWTHKILYIVAKICNYRASIPRNPDIARQTLQDRHNEWLRLKDMTDRWNEGIPRTMHPMAYLYPGQTISGSAFPEVWLIKRTSIVARLFYHTCLVLLAQVNPIQGSNEPEMWNMLEQNSKFICGISAHVKDRGVASVALRSLAIAGECLTDRREQEEVLQIFDKIRQETGWRVGFVNTELKAKWGWDAQDQQQANGHAQDANAAYQQQQAHQAQVVVQQQMQPLPTQPPIIRPRPPPGFGNPLLVADFNMPQHPYQSHYVPANFIQQQSATLLQPPIAVANGPSSDGVFGILAISRHTRGYTKSEQQLLMILRLANSDTEGWETSSNCRLAMYIYPGRTSDPPAQLQTRSRRQGKSSPKTNLFSSEWSYIVLCQDGTRLRRIYLSVYGNLVRRESRTLAEVPRNTPAEWFVLGSFGILPRKYQAYNTAFNTSARRTTGLVSSSVQNQWWKMETPTEEAKESYATLFAAQSNGDLSTLALTSNGGSYDLSVTSTSKECGGNPSWLNIDSPQRLLYCLDRGKSGATSGSLNSFRIGDNGVLSKIDTVPAPFSGVAAEYFELSDGKRGYVTASYTPSAIGAFAFPSDGSLEPPAQVLNPTSTIVGPIVSRQNGSFSHHVILDPTQKYILIPDLGADLIRVFTYDPVTVAPLKELAPLKTDPGAGPRHGVFWKAPGRGKGKNVYLLFNGELSQKVYSYCITYTSTGLAWKKVHEAHALGELGATLQPNTAPTSEIAVSPDQKFVIVSSRQHSFNLSPLYQKADSDSLSTFKILDGKLSLVQIAPSGGYLPRQFSLNKQGDKVAVGHQGNSTVVVWARDVRSGKIGAKVGETKLAGPVVFVGWD</sequence>
<gene>
    <name evidence="1" type="ORF">OPT61_g1029</name>
</gene>
<keyword evidence="2" id="KW-1185">Reference proteome</keyword>
<proteinExistence type="predicted"/>
<accession>A0ACC2IRT9</accession>
<dbReference type="Proteomes" id="UP001153331">
    <property type="component" value="Unassembled WGS sequence"/>
</dbReference>
<reference evidence="1" key="1">
    <citation type="submission" date="2022-11" db="EMBL/GenBank/DDBJ databases">
        <title>Genome Sequence of Boeremia exigua.</title>
        <authorList>
            <person name="Buettner E."/>
        </authorList>
    </citation>
    <scope>NUCLEOTIDE SEQUENCE</scope>
    <source>
        <strain evidence="1">CU02</strain>
    </source>
</reference>
<evidence type="ECO:0000313" key="1">
    <source>
        <dbReference type="EMBL" id="KAJ8117884.1"/>
    </source>
</evidence>
<evidence type="ECO:0000313" key="2">
    <source>
        <dbReference type="Proteomes" id="UP001153331"/>
    </source>
</evidence>
<organism evidence="1 2">
    <name type="scientific">Boeremia exigua</name>
    <dbReference type="NCBI Taxonomy" id="749465"/>
    <lineage>
        <taxon>Eukaryota</taxon>
        <taxon>Fungi</taxon>
        <taxon>Dikarya</taxon>
        <taxon>Ascomycota</taxon>
        <taxon>Pezizomycotina</taxon>
        <taxon>Dothideomycetes</taxon>
        <taxon>Pleosporomycetidae</taxon>
        <taxon>Pleosporales</taxon>
        <taxon>Pleosporineae</taxon>
        <taxon>Didymellaceae</taxon>
        <taxon>Boeremia</taxon>
    </lineage>
</organism>